<evidence type="ECO:0000313" key="2">
    <source>
        <dbReference type="EMBL" id="KAG0324517.1"/>
    </source>
</evidence>
<feature type="region of interest" description="Disordered" evidence="1">
    <location>
        <begin position="219"/>
        <end position="269"/>
    </location>
</feature>
<dbReference type="EMBL" id="JAAAIP010000145">
    <property type="protein sequence ID" value="KAG0324517.1"/>
    <property type="molecule type" value="Genomic_DNA"/>
</dbReference>
<reference evidence="2" key="1">
    <citation type="journal article" date="2020" name="Fungal Divers.">
        <title>Resolving the Mortierellaceae phylogeny through synthesis of multi-gene phylogenetics and phylogenomics.</title>
        <authorList>
            <person name="Vandepol N."/>
            <person name="Liber J."/>
            <person name="Desiro A."/>
            <person name="Na H."/>
            <person name="Kennedy M."/>
            <person name="Barry K."/>
            <person name="Grigoriev I.V."/>
            <person name="Miller A.N."/>
            <person name="O'Donnell K."/>
            <person name="Stajich J.E."/>
            <person name="Bonito G."/>
        </authorList>
    </citation>
    <scope>NUCLEOTIDE SEQUENCE</scope>
    <source>
        <strain evidence="2">REB-010B</strain>
    </source>
</reference>
<name>A0A9P6RSM8_9FUNG</name>
<dbReference type="AlphaFoldDB" id="A0A9P6RSM8"/>
<evidence type="ECO:0000256" key="1">
    <source>
        <dbReference type="SAM" id="MobiDB-lite"/>
    </source>
</evidence>
<feature type="region of interest" description="Disordered" evidence="1">
    <location>
        <begin position="361"/>
        <end position="395"/>
    </location>
</feature>
<feature type="region of interest" description="Disordered" evidence="1">
    <location>
        <begin position="474"/>
        <end position="495"/>
    </location>
</feature>
<sequence length="495" mass="53181">MRKAGQPPRTFPPNSSGRVSFNCDRQDLDTRRASAPAPCPSYNESTLSSSAPSALPTYRPFAAFSDDDEINPIARRHPLSESSSAKASKDVMKVAQESELGVQQQCSSNTSTLVARNNDKQAWATASASATTTMTTTTASSTPHARAKPITTAAAMSREQRRHSSEDGLVHGTTAGAARSLPLCMQMSKGGQQQAAPDVYTVPPKCRMVFHMRDEVSKYKGPIHGNEEDRTGCGEKASRGAVGGYSPQPQPRRYPPKKSSSNKCTKTVSFREPEPWRECVTPADDIQSTEAAAIVVATATVPSYMYSDGVKIMDPLAVVSESEDPPLATLKPAMALSSPLIETNLSASDLYWHRNQQSLSQGSHDLKKSLPTAPDAFPLATTPAQPHHHHHQRNMSAPSVTAFITPSSTSLPQPGVISRSYSNGQPRAPMASGAKSAKSSNSQISGNRFSRLWKSVAHKYNNNPAHGHEVRMQVSDRPGGMVGPRTELEPLVTVG</sequence>
<gene>
    <name evidence="2" type="ORF">BGZ99_001712</name>
</gene>
<feature type="compositionally biased region" description="Basic and acidic residues" evidence="1">
    <location>
        <begin position="225"/>
        <end position="238"/>
    </location>
</feature>
<keyword evidence="3" id="KW-1185">Reference proteome</keyword>
<proteinExistence type="predicted"/>
<comment type="caution">
    <text evidence="2">The sequence shown here is derived from an EMBL/GenBank/DDBJ whole genome shotgun (WGS) entry which is preliminary data.</text>
</comment>
<organism evidence="2 3">
    <name type="scientific">Dissophora globulifera</name>
    <dbReference type="NCBI Taxonomy" id="979702"/>
    <lineage>
        <taxon>Eukaryota</taxon>
        <taxon>Fungi</taxon>
        <taxon>Fungi incertae sedis</taxon>
        <taxon>Mucoromycota</taxon>
        <taxon>Mortierellomycotina</taxon>
        <taxon>Mortierellomycetes</taxon>
        <taxon>Mortierellales</taxon>
        <taxon>Mortierellaceae</taxon>
        <taxon>Dissophora</taxon>
    </lineage>
</organism>
<feature type="region of interest" description="Disordered" evidence="1">
    <location>
        <begin position="1"/>
        <end position="53"/>
    </location>
</feature>
<accession>A0A9P6RSM8</accession>
<dbReference type="OrthoDB" id="2431782at2759"/>
<dbReference type="Proteomes" id="UP000738325">
    <property type="component" value="Unassembled WGS sequence"/>
</dbReference>
<feature type="region of interest" description="Disordered" evidence="1">
    <location>
        <begin position="420"/>
        <end position="445"/>
    </location>
</feature>
<feature type="region of interest" description="Disordered" evidence="1">
    <location>
        <begin position="125"/>
        <end position="147"/>
    </location>
</feature>
<feature type="compositionally biased region" description="Low complexity" evidence="1">
    <location>
        <begin position="431"/>
        <end position="442"/>
    </location>
</feature>
<feature type="compositionally biased region" description="Low complexity" evidence="1">
    <location>
        <begin position="125"/>
        <end position="142"/>
    </location>
</feature>
<evidence type="ECO:0000313" key="3">
    <source>
        <dbReference type="Proteomes" id="UP000738325"/>
    </source>
</evidence>
<protein>
    <submittedName>
        <fullName evidence="2">Uncharacterized protein</fullName>
    </submittedName>
</protein>